<accession>A0AAV3QIS6</accession>
<gene>
    <name evidence="1" type="ORF">LIER_18922</name>
</gene>
<sequence>MSFLIWRILKNWLPIDTLLHQKGLGSLRHGVWLRKKIFTQLHHVFKAWSLTVSEKGHIRWLIPVLVLCSLWVARNKAKHGGIAFMGLSRVLIIASLSLCNPTCCIINTGGVDLEVAALFDVHPLKPRPKKPVKLMWVKLPRGILKLNIDGAFKDDWRGLGGIIRDDQGSIIMVVGFCFAYYLCFGC</sequence>
<keyword evidence="2" id="KW-1185">Reference proteome</keyword>
<dbReference type="Proteomes" id="UP001454036">
    <property type="component" value="Unassembled WGS sequence"/>
</dbReference>
<evidence type="ECO:0000313" key="2">
    <source>
        <dbReference type="Proteomes" id="UP001454036"/>
    </source>
</evidence>
<name>A0AAV3QIS6_LITER</name>
<organism evidence="1 2">
    <name type="scientific">Lithospermum erythrorhizon</name>
    <name type="common">Purple gromwell</name>
    <name type="synonym">Lithospermum officinale var. erythrorhizon</name>
    <dbReference type="NCBI Taxonomy" id="34254"/>
    <lineage>
        <taxon>Eukaryota</taxon>
        <taxon>Viridiplantae</taxon>
        <taxon>Streptophyta</taxon>
        <taxon>Embryophyta</taxon>
        <taxon>Tracheophyta</taxon>
        <taxon>Spermatophyta</taxon>
        <taxon>Magnoliopsida</taxon>
        <taxon>eudicotyledons</taxon>
        <taxon>Gunneridae</taxon>
        <taxon>Pentapetalae</taxon>
        <taxon>asterids</taxon>
        <taxon>lamiids</taxon>
        <taxon>Boraginales</taxon>
        <taxon>Boraginaceae</taxon>
        <taxon>Boraginoideae</taxon>
        <taxon>Lithospermeae</taxon>
        <taxon>Lithospermum</taxon>
    </lineage>
</organism>
<reference evidence="1 2" key="1">
    <citation type="submission" date="2024-01" db="EMBL/GenBank/DDBJ databases">
        <title>The complete chloroplast genome sequence of Lithospermum erythrorhizon: insights into the phylogenetic relationship among Boraginaceae species and the maternal lineages of purple gromwells.</title>
        <authorList>
            <person name="Okada T."/>
            <person name="Watanabe K."/>
        </authorList>
    </citation>
    <scope>NUCLEOTIDE SEQUENCE [LARGE SCALE GENOMIC DNA]</scope>
</reference>
<comment type="caution">
    <text evidence="1">The sequence shown here is derived from an EMBL/GenBank/DDBJ whole genome shotgun (WGS) entry which is preliminary data.</text>
</comment>
<protein>
    <recommendedName>
        <fullName evidence="3">Reverse transcriptase zinc-binding domain-containing protein</fullName>
    </recommendedName>
</protein>
<dbReference type="EMBL" id="BAABME010004601">
    <property type="protein sequence ID" value="GAA0162932.1"/>
    <property type="molecule type" value="Genomic_DNA"/>
</dbReference>
<proteinExistence type="predicted"/>
<evidence type="ECO:0000313" key="1">
    <source>
        <dbReference type="EMBL" id="GAA0162932.1"/>
    </source>
</evidence>
<dbReference type="AlphaFoldDB" id="A0AAV3QIS6"/>
<evidence type="ECO:0008006" key="3">
    <source>
        <dbReference type="Google" id="ProtNLM"/>
    </source>
</evidence>